<dbReference type="Pfam" id="PF13469">
    <property type="entry name" value="Sulfotransfer_3"/>
    <property type="match status" value="1"/>
</dbReference>
<evidence type="ECO:0000256" key="1">
    <source>
        <dbReference type="SAM" id="Phobius"/>
    </source>
</evidence>
<accession>A0ABS9CTA0</accession>
<dbReference type="RefSeq" id="WP_235224542.1">
    <property type="nucleotide sequence ID" value="NZ_JAKGAQ010000001.1"/>
</dbReference>
<sequence>MSVAALMMGLLAFIVVLRVLNAAQVAGEVIETTQDAIGVMANTDVSDADKETQMRRASVKLLGRFFWIAAIGFAAFGASTLLIWGGSALGLYALDRTIAIAIGWPFILGSSAVAVAVWVGLDWINRVPASNTDARDDVPYNKFDIALHDFAFASPRRQRSLGDFESAVFKRRFNKDHAKRPVFVTSLPRAGTTIMLETLAGLPQFASATYRHMPFTMAPLLWGGLSGAFRKAGEKSERAHGDGIEVGFDSPEAFEEMVWAAFWPEHFGKTQITPWTTDEDNPEFEAFFRTHMAKIVATKPGATRYLSKNNANIARLGLIERLFPDATIIVPIRNPRAQVRSLLRQHKRFSDLHGREPFARRYMEGIGHLEFGQALRPIGFDATPTDLKMADSAEFWLTYWIAAYEHVLATAGPAVTFVDHDALCADPRRTLPDLADAMGLDDQTALTAKASMFRAPGPVPDVTDVPSALLCRADDLHMDLRHRTINTTFSK</sequence>
<keyword evidence="3" id="KW-1185">Reference proteome</keyword>
<feature type="transmembrane region" description="Helical" evidence="1">
    <location>
        <begin position="65"/>
        <end position="86"/>
    </location>
</feature>
<dbReference type="SUPFAM" id="SSF52540">
    <property type="entry name" value="P-loop containing nucleoside triphosphate hydrolases"/>
    <property type="match status" value="1"/>
</dbReference>
<dbReference type="Proteomes" id="UP001200557">
    <property type="component" value="Unassembled WGS sequence"/>
</dbReference>
<dbReference type="InterPro" id="IPR027417">
    <property type="entry name" value="P-loop_NTPase"/>
</dbReference>
<evidence type="ECO:0000313" key="2">
    <source>
        <dbReference type="EMBL" id="MCF2870441.1"/>
    </source>
</evidence>
<comment type="caution">
    <text evidence="2">The sequence shown here is derived from an EMBL/GenBank/DDBJ whole genome shotgun (WGS) entry which is preliminary data.</text>
</comment>
<organism evidence="2 3">
    <name type="scientific">Octadecabacter dasysiphoniae</name>
    <dbReference type="NCBI Taxonomy" id="2909341"/>
    <lineage>
        <taxon>Bacteria</taxon>
        <taxon>Pseudomonadati</taxon>
        <taxon>Pseudomonadota</taxon>
        <taxon>Alphaproteobacteria</taxon>
        <taxon>Rhodobacterales</taxon>
        <taxon>Roseobacteraceae</taxon>
        <taxon>Octadecabacter</taxon>
    </lineage>
</organism>
<proteinExistence type="predicted"/>
<keyword evidence="1" id="KW-1133">Transmembrane helix</keyword>
<dbReference type="Gene3D" id="3.40.50.300">
    <property type="entry name" value="P-loop containing nucleotide triphosphate hydrolases"/>
    <property type="match status" value="1"/>
</dbReference>
<feature type="transmembrane region" description="Helical" evidence="1">
    <location>
        <begin position="98"/>
        <end position="121"/>
    </location>
</feature>
<keyword evidence="1" id="KW-0812">Transmembrane</keyword>
<evidence type="ECO:0000313" key="3">
    <source>
        <dbReference type="Proteomes" id="UP001200557"/>
    </source>
</evidence>
<keyword evidence="1" id="KW-0472">Membrane</keyword>
<reference evidence="2 3" key="1">
    <citation type="submission" date="2022-01" db="EMBL/GenBank/DDBJ databases">
        <title>Octadecabacter sp. nov., isolated from a marine alga.</title>
        <authorList>
            <person name="Jin M.S."/>
            <person name="Kim H.M."/>
            <person name="Han D.M."/>
            <person name="Jung J.J."/>
            <person name="Jeon C.O."/>
        </authorList>
    </citation>
    <scope>NUCLEOTIDE SEQUENCE [LARGE SCALE GENOMIC DNA]</scope>
    <source>
        <strain evidence="2 3">G9-8</strain>
    </source>
</reference>
<protein>
    <submittedName>
        <fullName evidence="2">Sulfotransferase</fullName>
    </submittedName>
</protein>
<name>A0ABS9CTA0_9RHOB</name>
<dbReference type="EMBL" id="JAKGAQ010000001">
    <property type="protein sequence ID" value="MCF2870441.1"/>
    <property type="molecule type" value="Genomic_DNA"/>
</dbReference>
<gene>
    <name evidence="2" type="ORF">L0664_05120</name>
</gene>